<proteinExistence type="predicted"/>
<dbReference type="InterPro" id="IPR001806">
    <property type="entry name" value="Small_GTPase"/>
</dbReference>
<name>A0A9P6UAR2_9FUNG</name>
<dbReference type="Pfam" id="PF00071">
    <property type="entry name" value="Ras"/>
    <property type="match status" value="1"/>
</dbReference>
<dbReference type="SUPFAM" id="SSF52540">
    <property type="entry name" value="P-loop containing nucleoside triphosphate hydrolases"/>
    <property type="match status" value="1"/>
</dbReference>
<dbReference type="SMART" id="SM00173">
    <property type="entry name" value="RAS"/>
    <property type="match status" value="1"/>
</dbReference>
<keyword evidence="2" id="KW-0342">GTP-binding</keyword>
<keyword evidence="4" id="KW-1185">Reference proteome</keyword>
<dbReference type="GO" id="GO:0005525">
    <property type="term" value="F:GTP binding"/>
    <property type="evidence" value="ECO:0007669"/>
    <property type="project" value="UniProtKB-KW"/>
</dbReference>
<gene>
    <name evidence="3" type="primary">RAB6</name>
    <name evidence="3" type="ORF">DFQ27_009669</name>
</gene>
<dbReference type="OrthoDB" id="3232162at2759"/>
<organism evidence="3 4">
    <name type="scientific">Actinomortierella ambigua</name>
    <dbReference type="NCBI Taxonomy" id="1343610"/>
    <lineage>
        <taxon>Eukaryota</taxon>
        <taxon>Fungi</taxon>
        <taxon>Fungi incertae sedis</taxon>
        <taxon>Mucoromycota</taxon>
        <taxon>Mortierellomycotina</taxon>
        <taxon>Mortierellomycetes</taxon>
        <taxon>Mortierellales</taxon>
        <taxon>Mortierellaceae</taxon>
        <taxon>Actinomortierella</taxon>
    </lineage>
</organism>
<dbReference type="PRINTS" id="PR00449">
    <property type="entry name" value="RASTRNSFRMNG"/>
</dbReference>
<evidence type="ECO:0000256" key="1">
    <source>
        <dbReference type="ARBA" id="ARBA00022741"/>
    </source>
</evidence>
<dbReference type="PANTHER" id="PTHR47977">
    <property type="entry name" value="RAS-RELATED PROTEIN RAB"/>
    <property type="match status" value="1"/>
</dbReference>
<dbReference type="AlphaFoldDB" id="A0A9P6UAR2"/>
<accession>A0A9P6UAR2</accession>
<evidence type="ECO:0000313" key="4">
    <source>
        <dbReference type="Proteomes" id="UP000807716"/>
    </source>
</evidence>
<dbReference type="Gene3D" id="3.40.50.300">
    <property type="entry name" value="P-loop containing nucleotide triphosphate hydrolases"/>
    <property type="match status" value="1"/>
</dbReference>
<dbReference type="InterPro" id="IPR050227">
    <property type="entry name" value="Rab"/>
</dbReference>
<comment type="caution">
    <text evidence="3">The sequence shown here is derived from an EMBL/GenBank/DDBJ whole genome shotgun (WGS) entry which is preliminary data.</text>
</comment>
<dbReference type="InterPro" id="IPR027417">
    <property type="entry name" value="P-loop_NTPase"/>
</dbReference>
<dbReference type="PROSITE" id="PS51419">
    <property type="entry name" value="RAB"/>
    <property type="match status" value="1"/>
</dbReference>
<dbReference type="CDD" id="cd00154">
    <property type="entry name" value="Rab"/>
    <property type="match status" value="1"/>
</dbReference>
<dbReference type="SMART" id="SM00175">
    <property type="entry name" value="RAB"/>
    <property type="match status" value="1"/>
</dbReference>
<dbReference type="EMBL" id="JAAAJB010000091">
    <property type="protein sequence ID" value="KAG0266559.1"/>
    <property type="molecule type" value="Genomic_DNA"/>
</dbReference>
<protein>
    <submittedName>
        <fullName evidence="3">Ras- protein Rab6</fullName>
    </submittedName>
</protein>
<evidence type="ECO:0000313" key="3">
    <source>
        <dbReference type="EMBL" id="KAG0266559.1"/>
    </source>
</evidence>
<sequence length="171" mass="19234">MSKRKAGISMNLVLLGDSDVGKTRILASYITRIRPDFVSRRVCIEGRLVELRVFDIQVWPRRDIIAGDGLPNYPRAPGILLVYNIAHRPSFDNCAKWLDHIYNRRSGECCGHDTVVLLVGHCKDVDAPRVVTTEEGKAWANDRGLLFIEVSALNGHNIQLAMRRLACEHMG</sequence>
<keyword evidence="1" id="KW-0547">Nucleotide-binding</keyword>
<reference evidence="3" key="1">
    <citation type="journal article" date="2020" name="Fungal Divers.">
        <title>Resolving the Mortierellaceae phylogeny through synthesis of multi-gene phylogenetics and phylogenomics.</title>
        <authorList>
            <person name="Vandepol N."/>
            <person name="Liber J."/>
            <person name="Desiro A."/>
            <person name="Na H."/>
            <person name="Kennedy M."/>
            <person name="Barry K."/>
            <person name="Grigoriev I.V."/>
            <person name="Miller A.N."/>
            <person name="O'Donnell K."/>
            <person name="Stajich J.E."/>
            <person name="Bonito G."/>
        </authorList>
    </citation>
    <scope>NUCLEOTIDE SEQUENCE</scope>
    <source>
        <strain evidence="3">BC1065</strain>
    </source>
</reference>
<dbReference type="Proteomes" id="UP000807716">
    <property type="component" value="Unassembled WGS sequence"/>
</dbReference>
<evidence type="ECO:0000256" key="2">
    <source>
        <dbReference type="ARBA" id="ARBA00023134"/>
    </source>
</evidence>
<dbReference type="GO" id="GO:0003924">
    <property type="term" value="F:GTPase activity"/>
    <property type="evidence" value="ECO:0007669"/>
    <property type="project" value="InterPro"/>
</dbReference>